<sequence length="413" mass="47498">MVACKREDDKRSGGSVPEIRKECEMAGWKAGSAEYENAINAVRVDIARIFAEAGHDDQITYTNQYTLQNKQVDLLTGEKIPLACSGDAIWLFLRFVDRSLIHPSGNIAVTSMVLDFAKHIHISCLLKMLNWYLLNVIDLFEENGDRVALADGQKAMLHIFARLWKIRITSEWKRSKRIRKMDEEEMSTSMEEWLTARLRPGEPGSYAGCTTVPTDVSWLPKNLDRIRRVVNEILAFLKVELPRFDDDDCWFFFASQLEAGELGPDTMYIFCIFTFCVIECEIQVDDHNAELKEHYKKKYGGFLGLPMTLAYHDPLRFEFAHREHGEPTWSRFPEECTSFPEIDDRGNSMLMETCTSNYTKHSFSVETCDAVKKEIRECRMEEASYFSRDGLGLLVGPDFVCDGDTDRPIRARQ</sequence>
<protein>
    <submittedName>
        <fullName evidence="1">Uncharacterized protein</fullName>
    </submittedName>
</protein>
<gene>
    <name evidence="1" type="ORF">D6C78_02356</name>
</gene>
<dbReference type="Proteomes" id="UP000308724">
    <property type="component" value="Unassembled WGS sequence"/>
</dbReference>
<name>A0A4T0C1E8_AURPU</name>
<proteinExistence type="predicted"/>
<comment type="caution">
    <text evidence="1">The sequence shown here is derived from an EMBL/GenBank/DDBJ whole genome shotgun (WGS) entry which is preliminary data.</text>
</comment>
<reference evidence="1 2" key="1">
    <citation type="submission" date="2018-10" db="EMBL/GenBank/DDBJ databases">
        <title>Fifty Aureobasidium pullulans genomes reveal a recombining polyextremotolerant generalist.</title>
        <authorList>
            <person name="Gostincar C."/>
            <person name="Turk M."/>
            <person name="Zajc J."/>
            <person name="Gunde-Cimerman N."/>
        </authorList>
    </citation>
    <scope>NUCLEOTIDE SEQUENCE [LARGE SCALE GENOMIC DNA]</scope>
    <source>
        <strain evidence="1 2">EXF-1645</strain>
    </source>
</reference>
<dbReference type="AlphaFoldDB" id="A0A4T0C1E8"/>
<evidence type="ECO:0000313" key="1">
    <source>
        <dbReference type="EMBL" id="TIA40658.1"/>
    </source>
</evidence>
<accession>A0A4T0C1E8</accession>
<organism evidence="1 2">
    <name type="scientific">Aureobasidium pullulans</name>
    <name type="common">Black yeast</name>
    <name type="synonym">Pullularia pullulans</name>
    <dbReference type="NCBI Taxonomy" id="5580"/>
    <lineage>
        <taxon>Eukaryota</taxon>
        <taxon>Fungi</taxon>
        <taxon>Dikarya</taxon>
        <taxon>Ascomycota</taxon>
        <taxon>Pezizomycotina</taxon>
        <taxon>Dothideomycetes</taxon>
        <taxon>Dothideomycetidae</taxon>
        <taxon>Dothideales</taxon>
        <taxon>Saccotheciaceae</taxon>
        <taxon>Aureobasidium</taxon>
    </lineage>
</organism>
<dbReference type="EMBL" id="QZBZ01000029">
    <property type="protein sequence ID" value="TIA40658.1"/>
    <property type="molecule type" value="Genomic_DNA"/>
</dbReference>
<evidence type="ECO:0000313" key="2">
    <source>
        <dbReference type="Proteomes" id="UP000308724"/>
    </source>
</evidence>